<dbReference type="Pfam" id="PF01546">
    <property type="entry name" value="Peptidase_M20"/>
    <property type="match status" value="1"/>
</dbReference>
<dbReference type="Pfam" id="PF07687">
    <property type="entry name" value="M20_dimer"/>
    <property type="match status" value="1"/>
</dbReference>
<proteinExistence type="predicted"/>
<evidence type="ECO:0000313" key="3">
    <source>
        <dbReference type="Proteomes" id="UP000236394"/>
    </source>
</evidence>
<dbReference type="GO" id="GO:0071713">
    <property type="term" value="F:para-aminobenzoyl-glutamate hydrolase activity"/>
    <property type="evidence" value="ECO:0007669"/>
    <property type="project" value="TreeGrafter"/>
</dbReference>
<dbReference type="InterPro" id="IPR011650">
    <property type="entry name" value="Peptidase_M20_dimer"/>
</dbReference>
<protein>
    <submittedName>
        <fullName evidence="2">Carboxypeptidase</fullName>
    </submittedName>
</protein>
<dbReference type="InterPro" id="IPR052030">
    <property type="entry name" value="Peptidase_M20/M20A_hydrolases"/>
</dbReference>
<accession>A0A2J8AZA5</accession>
<evidence type="ECO:0000259" key="1">
    <source>
        <dbReference type="Pfam" id="PF07687"/>
    </source>
</evidence>
<dbReference type="RefSeq" id="WP_012994080.1">
    <property type="nucleotide sequence ID" value="NZ_NBZD01000005.1"/>
</dbReference>
<dbReference type="InterPro" id="IPR002933">
    <property type="entry name" value="Peptidase_M20"/>
</dbReference>
<feature type="domain" description="Peptidase M20 dimerisation" evidence="1">
    <location>
        <begin position="197"/>
        <end position="285"/>
    </location>
</feature>
<dbReference type="GO" id="GO:0046657">
    <property type="term" value="P:folic acid catabolic process"/>
    <property type="evidence" value="ECO:0007669"/>
    <property type="project" value="TreeGrafter"/>
</dbReference>
<dbReference type="EMBL" id="NBZD01000005">
    <property type="protein sequence ID" value="PNH17853.1"/>
    <property type="molecule type" value="Genomic_DNA"/>
</dbReference>
<keyword evidence="2" id="KW-0378">Hydrolase</keyword>
<dbReference type="SUPFAM" id="SSF55031">
    <property type="entry name" value="Bacterial exopeptidase dimerisation domain"/>
    <property type="match status" value="1"/>
</dbReference>
<keyword evidence="2" id="KW-0645">Protease</keyword>
<sequence length="420" mass="47350">MNLDEKIRKLTEDIFDHPELGYEEWHTRTVVCDFLHEVCPELKITDFARTGFLLSLPHAAAKPYRLCFVAELDAVYQPGHFHCDPVTGAAHVCGHYTQVGIALALLVRLLENRLYEKLKFGVDFVFVPAEEFLDLAHRQELKDRGEIEYFGGKAQAIKEGVFEPYDFCVCTHAMGGDYPEFSTEINADLDGFLFKYFTFKGQAAHAGFAPWLGKNALSMANLFQTALAYLRQQLDDSKLVRFNPVLLDGNFGINIIADRAKIGTDLRTNDVDYMIQVAKQLDQAAQGAATALGGAVEIETQMGYLPFVQDRYLSTFVKKAFAKQDKIKKLYENRPSAAAGDIGDLSFIMPAIQIGYSGFTGRIHGTDFIHTDLTAILTTFPDFLVRVLMEMSDGIEVAHFYRRSFIEYKKTIERFGVEHD</sequence>
<dbReference type="InterPro" id="IPR036264">
    <property type="entry name" value="Bact_exopeptidase_dim_dom"/>
</dbReference>
<dbReference type="Proteomes" id="UP000236394">
    <property type="component" value="Unassembled WGS sequence"/>
</dbReference>
<dbReference type="Gene3D" id="3.30.70.360">
    <property type="match status" value="1"/>
</dbReference>
<evidence type="ECO:0000313" key="2">
    <source>
        <dbReference type="EMBL" id="PNH17853.1"/>
    </source>
</evidence>
<dbReference type="GO" id="GO:0004180">
    <property type="term" value="F:carboxypeptidase activity"/>
    <property type="evidence" value="ECO:0007669"/>
    <property type="project" value="UniProtKB-KW"/>
</dbReference>
<dbReference type="GO" id="GO:0005737">
    <property type="term" value="C:cytoplasm"/>
    <property type="evidence" value="ECO:0007669"/>
    <property type="project" value="TreeGrafter"/>
</dbReference>
<gene>
    <name evidence="2" type="ORF">B7R76_07380</name>
</gene>
<name>A0A2J8AZA5_9FIRM</name>
<keyword evidence="2" id="KW-0121">Carboxypeptidase</keyword>
<comment type="caution">
    <text evidence="2">The sequence shown here is derived from an EMBL/GenBank/DDBJ whole genome shotgun (WGS) entry which is preliminary data.</text>
</comment>
<dbReference type="Gene3D" id="3.40.630.10">
    <property type="entry name" value="Zn peptidases"/>
    <property type="match status" value="1"/>
</dbReference>
<dbReference type="OMA" id="LWPINKK"/>
<dbReference type="SUPFAM" id="SSF53187">
    <property type="entry name" value="Zn-dependent exopeptidases"/>
    <property type="match status" value="1"/>
</dbReference>
<dbReference type="AlphaFoldDB" id="A0A2J8AZA5"/>
<dbReference type="PANTHER" id="PTHR30575:SF3">
    <property type="entry name" value="PEPTIDASE M20 DIMERISATION DOMAIN-CONTAINING PROTEIN"/>
    <property type="match status" value="1"/>
</dbReference>
<dbReference type="GO" id="GO:0016805">
    <property type="term" value="F:dipeptidase activity"/>
    <property type="evidence" value="ECO:0007669"/>
    <property type="project" value="TreeGrafter"/>
</dbReference>
<dbReference type="PANTHER" id="PTHR30575">
    <property type="entry name" value="PEPTIDASE M20"/>
    <property type="match status" value="1"/>
</dbReference>
<reference evidence="3" key="1">
    <citation type="submission" date="2017-04" db="EMBL/GenBank/DDBJ databases">
        <authorList>
            <person name="Bumgarner R.E."/>
            <person name="Fredricks D.N."/>
            <person name="Srinivasan S."/>
        </authorList>
    </citation>
    <scope>NUCLEOTIDE SEQUENCE [LARGE SCALE GENOMIC DNA]</scope>
    <source>
        <strain evidence="3">KA00405</strain>
    </source>
</reference>
<organism evidence="2 3">
    <name type="scientific">Mageeibacillus indolicus</name>
    <dbReference type="NCBI Taxonomy" id="884684"/>
    <lineage>
        <taxon>Bacteria</taxon>
        <taxon>Bacillati</taxon>
        <taxon>Bacillota</taxon>
        <taxon>Clostridia</taxon>
        <taxon>Eubacteriales</taxon>
        <taxon>Oscillospiraceae</taxon>
        <taxon>Mageeibacillus</taxon>
    </lineage>
</organism>